<evidence type="ECO:0000256" key="5">
    <source>
        <dbReference type="ARBA" id="ARBA00022692"/>
    </source>
</evidence>
<dbReference type="PANTHER" id="PTHR11214:SF29">
    <property type="entry name" value="BETA-1,3-GALACTOSYLTRANSFERASE 9"/>
    <property type="match status" value="1"/>
</dbReference>
<dbReference type="Proteomes" id="UP000001646">
    <property type="component" value="Unplaced"/>
</dbReference>
<dbReference type="CTD" id="100288842"/>
<feature type="transmembrane region" description="Helical" evidence="10">
    <location>
        <begin position="12"/>
        <end position="30"/>
    </location>
</feature>
<evidence type="ECO:0000256" key="7">
    <source>
        <dbReference type="ARBA" id="ARBA00022989"/>
    </source>
</evidence>
<dbReference type="GO" id="GO:0006493">
    <property type="term" value="P:protein O-linked glycosylation"/>
    <property type="evidence" value="ECO:0000318"/>
    <property type="project" value="GO_Central"/>
</dbReference>
<dbReference type="eggNOG" id="KOG2287">
    <property type="taxonomic scope" value="Eukaryota"/>
</dbReference>
<evidence type="ECO:0000256" key="6">
    <source>
        <dbReference type="ARBA" id="ARBA00022968"/>
    </source>
</evidence>
<keyword evidence="5 10" id="KW-0812">Transmembrane</keyword>
<comment type="subcellular location">
    <subcellularLocation>
        <location evidence="1 10">Golgi apparatus membrane</location>
        <topology evidence="1 10">Single-pass type II membrane protein</topology>
    </subcellularLocation>
</comment>
<keyword evidence="6 10" id="KW-0735">Signal-anchor</keyword>
<dbReference type="STRING" id="28377.ENSACAP00000010592"/>
<dbReference type="InParanoid" id="H9GGS6"/>
<keyword evidence="7 10" id="KW-1133">Transmembrane helix</keyword>
<evidence type="ECO:0000256" key="10">
    <source>
        <dbReference type="RuleBase" id="RU363063"/>
    </source>
</evidence>
<dbReference type="GO" id="GO:0016757">
    <property type="term" value="F:glycosyltransferase activity"/>
    <property type="evidence" value="ECO:0000318"/>
    <property type="project" value="GO_Central"/>
</dbReference>
<evidence type="ECO:0000256" key="9">
    <source>
        <dbReference type="ARBA" id="ARBA00023136"/>
    </source>
</evidence>
<reference evidence="11" key="1">
    <citation type="submission" date="2009-12" db="EMBL/GenBank/DDBJ databases">
        <title>The Genome Sequence of Anolis carolinensis (Green Anole Lizard).</title>
        <authorList>
            <consortium name="The Genome Sequencing Platform"/>
            <person name="Di Palma F."/>
            <person name="Alfoldi J."/>
            <person name="Heiman D."/>
            <person name="Young S."/>
            <person name="Grabherr M."/>
            <person name="Johnson J."/>
            <person name="Lander E.S."/>
            <person name="Lindblad-Toh K."/>
        </authorList>
    </citation>
    <scope>NUCLEOTIDE SEQUENCE [LARGE SCALE GENOMIC DNA]</scope>
    <source>
        <strain evidence="11">JBL SC #1</strain>
    </source>
</reference>
<keyword evidence="3 10" id="KW-0328">Glycosyltransferase</keyword>
<evidence type="ECO:0000256" key="8">
    <source>
        <dbReference type="ARBA" id="ARBA00023034"/>
    </source>
</evidence>
<dbReference type="Bgee" id="ENSACAG00000010802">
    <property type="expression patterns" value="Expressed in heart and 1 other cell type or tissue"/>
</dbReference>
<dbReference type="GO" id="GO:0016758">
    <property type="term" value="F:hexosyltransferase activity"/>
    <property type="evidence" value="ECO:0007669"/>
    <property type="project" value="InterPro"/>
</dbReference>
<dbReference type="InterPro" id="IPR002659">
    <property type="entry name" value="Glyco_trans_31"/>
</dbReference>
<keyword evidence="8 10" id="KW-0333">Golgi apparatus</keyword>
<reference evidence="11" key="3">
    <citation type="submission" date="2025-09" db="UniProtKB">
        <authorList>
            <consortium name="Ensembl"/>
        </authorList>
    </citation>
    <scope>IDENTIFICATION</scope>
</reference>
<name>H9GGS6_ANOCA</name>
<dbReference type="Gene3D" id="3.90.550.50">
    <property type="match status" value="1"/>
</dbReference>
<evidence type="ECO:0000313" key="11">
    <source>
        <dbReference type="Ensembl" id="ENSACAP00000010592.3"/>
    </source>
</evidence>
<gene>
    <name evidence="11" type="primary">b3galt9</name>
</gene>
<keyword evidence="4" id="KW-0808">Transferase</keyword>
<dbReference type="PANTHER" id="PTHR11214">
    <property type="entry name" value="BETA-1,3-N-ACETYLGLUCOSAMINYLTRANSFERASE"/>
    <property type="match status" value="1"/>
</dbReference>
<evidence type="ECO:0000313" key="12">
    <source>
        <dbReference type="Proteomes" id="UP000001646"/>
    </source>
</evidence>
<protein>
    <recommendedName>
        <fullName evidence="10">Hexosyltransferase</fullName>
        <ecNumber evidence="10">2.4.1.-</ecNumber>
    </recommendedName>
</protein>
<dbReference type="GeneTree" id="ENSGT00940000162230"/>
<organism evidence="11 12">
    <name type="scientific">Anolis carolinensis</name>
    <name type="common">Green anole</name>
    <name type="synonym">American chameleon</name>
    <dbReference type="NCBI Taxonomy" id="28377"/>
    <lineage>
        <taxon>Eukaryota</taxon>
        <taxon>Metazoa</taxon>
        <taxon>Chordata</taxon>
        <taxon>Craniata</taxon>
        <taxon>Vertebrata</taxon>
        <taxon>Euteleostomi</taxon>
        <taxon>Lepidosauria</taxon>
        <taxon>Squamata</taxon>
        <taxon>Bifurcata</taxon>
        <taxon>Unidentata</taxon>
        <taxon>Episquamata</taxon>
        <taxon>Toxicofera</taxon>
        <taxon>Iguania</taxon>
        <taxon>Dactyloidae</taxon>
        <taxon>Anolis</taxon>
    </lineage>
</organism>
<dbReference type="FunFam" id="3.90.550.50:FF:000055">
    <property type="entry name" value="Hexosyltransferase"/>
    <property type="match status" value="1"/>
</dbReference>
<proteinExistence type="inferred from homology"/>
<dbReference type="GO" id="GO:0000139">
    <property type="term" value="C:Golgi membrane"/>
    <property type="evidence" value="ECO:0000318"/>
    <property type="project" value="GO_Central"/>
</dbReference>
<dbReference type="HOGENOM" id="CLU_036849_6_2_1"/>
<keyword evidence="12" id="KW-1185">Reference proteome</keyword>
<evidence type="ECO:0000256" key="2">
    <source>
        <dbReference type="ARBA" id="ARBA00008661"/>
    </source>
</evidence>
<dbReference type="AlphaFoldDB" id="H9GGS6"/>
<sequence>MQLTFCRLRTHQWCFLLFNLVLFHILLFGADLMEEYFLRALPTAYTDVNVLQAREEARKLDLSPMKDNISKAFVIVNSESCSDKEIFLLALVFSGAGNASRRQVVRETWANATHIHNYSILVLFLLGKPSEESTQLEILKEMETHPDLIQGVFPDAPENQTLKTFIAVEWIVTFCSQARFVLKIDEEVFVNVPALVEYLLNLRARNEDVYLGRVVLRESPDRDAQSRGFIPPQTYPEKYYPDYCGAEAFVVSQDVARKVFVASRGVPLSVPPGVFMGMCAKKVGVVPVHSSRFSGKRHIRFNRCCYKFLFTSFVESESLLLQEWEEISHGQDCTLLETYYGLVSCRVMTYLDGFKRLSVDALPGLGFSD</sequence>
<keyword evidence="9 10" id="KW-0472">Membrane</keyword>
<comment type="similarity">
    <text evidence="2 10">Belongs to the glycosyltransferase 31 family.</text>
</comment>
<dbReference type="KEGG" id="acs:103281681"/>
<dbReference type="RefSeq" id="XP_008121939.2">
    <property type="nucleotide sequence ID" value="XM_008123732.2"/>
</dbReference>
<reference evidence="11" key="2">
    <citation type="submission" date="2025-08" db="UniProtKB">
        <authorList>
            <consortium name="Ensembl"/>
        </authorList>
    </citation>
    <scope>IDENTIFICATION</scope>
</reference>
<dbReference type="EC" id="2.4.1.-" evidence="10"/>
<dbReference type="Ensembl" id="ENSACAT00000010810.3">
    <property type="protein sequence ID" value="ENSACAP00000010592.3"/>
    <property type="gene ID" value="ENSACAG00000010802.3"/>
</dbReference>
<evidence type="ECO:0000256" key="4">
    <source>
        <dbReference type="ARBA" id="ARBA00022679"/>
    </source>
</evidence>
<evidence type="ECO:0000256" key="1">
    <source>
        <dbReference type="ARBA" id="ARBA00004323"/>
    </source>
</evidence>
<dbReference type="GeneID" id="103281681"/>
<evidence type="ECO:0000256" key="3">
    <source>
        <dbReference type="ARBA" id="ARBA00022676"/>
    </source>
</evidence>
<accession>H9GGS6</accession>
<dbReference type="Pfam" id="PF01762">
    <property type="entry name" value="Galactosyl_T"/>
    <property type="match status" value="1"/>
</dbReference>